<dbReference type="OrthoDB" id="9810980at2"/>
<keyword evidence="2" id="KW-0175">Coiled coil</keyword>
<dbReference type="STRING" id="1123062.SAMN02745775_1243"/>
<evidence type="ECO:0000256" key="2">
    <source>
        <dbReference type="ARBA" id="ARBA00023054"/>
    </source>
</evidence>
<evidence type="ECO:0000259" key="3">
    <source>
        <dbReference type="Pfam" id="PF01590"/>
    </source>
</evidence>
<dbReference type="InterPro" id="IPR003018">
    <property type="entry name" value="GAF"/>
</dbReference>
<dbReference type="Pfam" id="PF01590">
    <property type="entry name" value="GAF"/>
    <property type="match status" value="1"/>
</dbReference>
<accession>A0A1I4F9R2</accession>
<dbReference type="Gene3D" id="3.30.450.40">
    <property type="match status" value="1"/>
</dbReference>
<dbReference type="PANTHER" id="PTHR32347:SF23">
    <property type="entry name" value="BLL5650 PROTEIN"/>
    <property type="match status" value="1"/>
</dbReference>
<dbReference type="RefSeq" id="WP_139226224.1">
    <property type="nucleotide sequence ID" value="NZ_FOSQ01000024.1"/>
</dbReference>
<dbReference type="SUPFAM" id="SSF111369">
    <property type="entry name" value="HlyD-like secretion proteins"/>
    <property type="match status" value="1"/>
</dbReference>
<name>A0A1I4F9R2_9PROT</name>
<evidence type="ECO:0000313" key="5">
    <source>
        <dbReference type="Proteomes" id="UP000199473"/>
    </source>
</evidence>
<dbReference type="Gene3D" id="2.40.30.170">
    <property type="match status" value="1"/>
</dbReference>
<dbReference type="Proteomes" id="UP000199473">
    <property type="component" value="Unassembled WGS sequence"/>
</dbReference>
<sequence length="607" mass="65170">MQATDESLALPSSLLVRFATSDDPDAIDSQAMLASVRALFDARSAILLSRSAQGGQWRAASGTDGTAEVLTLGAPLLEDIADRAVTEAACLIRGGSAGAGRAVIALTLGADRPGSSVVVMVSVDSPDLPRAVSVAGPLVQLAPDTMRLRGALTSTQLENERLGKIIDIVGRVDRAARFRVAAQQMVDALCSYMQASQVALCWRRGKRAKVVAVSHMDSIPRRTELARLMEEAVDEAAQQGRELMWPLPSGDGARAWSLTAYVRESGASNVVVVPIGIGGDFVGALVMEGTENPLSEPQLWLLRLLADQAVTRLIAYHEAESLLATRLWRETANSLRFAQSLTLRRSFLAAVALCALVGLAIMPLEHRVHAPAVLRTDQLAQVGAPFDGFIDAVLVKVGDPVVVGQVLFRLKTRELLLERASALADVAQYEREAQKHQASGAGADMRIALAQVEQARARLQHIDFRISAAEVRSPIDGLVVEGDLPQQLGAPLRRGEPGFRVAGREGIYVDILVHESDISLIHPGTTGEVALVGQPAIATAIRVSHIVPMASLQGGENAITVRGQVDSAEGWWRPGMTGIARLDAGQRPVWWLATRRLLDFARIQLWW</sequence>
<proteinExistence type="predicted"/>
<gene>
    <name evidence="4" type="ORF">SAMN02745775_1243</name>
</gene>
<evidence type="ECO:0000313" key="4">
    <source>
        <dbReference type="EMBL" id="SFL13546.1"/>
    </source>
</evidence>
<protein>
    <submittedName>
        <fullName evidence="4">GAF domain-containing protein</fullName>
    </submittedName>
</protein>
<dbReference type="SUPFAM" id="SSF55781">
    <property type="entry name" value="GAF domain-like"/>
    <property type="match status" value="1"/>
</dbReference>
<dbReference type="Gene3D" id="2.40.50.100">
    <property type="match status" value="1"/>
</dbReference>
<dbReference type="AlphaFoldDB" id="A0A1I4F9R2"/>
<evidence type="ECO:0000256" key="1">
    <source>
        <dbReference type="ARBA" id="ARBA00004196"/>
    </source>
</evidence>
<dbReference type="PANTHER" id="PTHR32347">
    <property type="entry name" value="EFFLUX SYSTEM COMPONENT YKNX-RELATED"/>
    <property type="match status" value="1"/>
</dbReference>
<feature type="domain" description="GAF" evidence="3">
    <location>
        <begin position="181"/>
        <end position="311"/>
    </location>
</feature>
<dbReference type="InterPro" id="IPR050465">
    <property type="entry name" value="UPF0194_transport"/>
</dbReference>
<dbReference type="EMBL" id="FOSQ01000024">
    <property type="protein sequence ID" value="SFL13546.1"/>
    <property type="molecule type" value="Genomic_DNA"/>
</dbReference>
<reference evidence="4 5" key="1">
    <citation type="submission" date="2016-10" db="EMBL/GenBank/DDBJ databases">
        <authorList>
            <person name="de Groot N.N."/>
        </authorList>
    </citation>
    <scope>NUCLEOTIDE SEQUENCE [LARGE SCALE GENOMIC DNA]</scope>
    <source>
        <strain evidence="4 5">DSM 19981</strain>
    </source>
</reference>
<organism evidence="4 5">
    <name type="scientific">Falsiroseomonas stagni DSM 19981</name>
    <dbReference type="NCBI Taxonomy" id="1123062"/>
    <lineage>
        <taxon>Bacteria</taxon>
        <taxon>Pseudomonadati</taxon>
        <taxon>Pseudomonadota</taxon>
        <taxon>Alphaproteobacteria</taxon>
        <taxon>Acetobacterales</taxon>
        <taxon>Roseomonadaceae</taxon>
        <taxon>Falsiroseomonas</taxon>
    </lineage>
</organism>
<dbReference type="InterPro" id="IPR029016">
    <property type="entry name" value="GAF-like_dom_sf"/>
</dbReference>
<dbReference type="GO" id="GO:0030313">
    <property type="term" value="C:cell envelope"/>
    <property type="evidence" value="ECO:0007669"/>
    <property type="project" value="UniProtKB-SubCell"/>
</dbReference>
<keyword evidence="5" id="KW-1185">Reference proteome</keyword>
<comment type="subcellular location">
    <subcellularLocation>
        <location evidence="1">Cell envelope</location>
    </subcellularLocation>
</comment>